<comment type="similarity">
    <text evidence="1">Belongs to the peptidase C14B family.</text>
</comment>
<dbReference type="GO" id="GO:0006508">
    <property type="term" value="P:proteolysis"/>
    <property type="evidence" value="ECO:0007669"/>
    <property type="project" value="InterPro"/>
</dbReference>
<dbReference type="GO" id="GO:0005737">
    <property type="term" value="C:cytoplasm"/>
    <property type="evidence" value="ECO:0007669"/>
    <property type="project" value="TreeGrafter"/>
</dbReference>
<dbReference type="GO" id="GO:0004197">
    <property type="term" value="F:cysteine-type endopeptidase activity"/>
    <property type="evidence" value="ECO:0007669"/>
    <property type="project" value="InterPro"/>
</dbReference>
<dbReference type="PANTHER" id="PTHR48104:SF30">
    <property type="entry name" value="METACASPASE-1"/>
    <property type="match status" value="1"/>
</dbReference>
<gene>
    <name evidence="3" type="ORF">ARMGADRAFT_859809</name>
</gene>
<feature type="non-terminal residue" evidence="3">
    <location>
        <position position="1"/>
    </location>
</feature>
<evidence type="ECO:0000256" key="1">
    <source>
        <dbReference type="ARBA" id="ARBA00009005"/>
    </source>
</evidence>
<dbReference type="InterPro" id="IPR050452">
    <property type="entry name" value="Metacaspase"/>
</dbReference>
<feature type="non-terminal residue" evidence="3">
    <location>
        <position position="150"/>
    </location>
</feature>
<dbReference type="InterPro" id="IPR011600">
    <property type="entry name" value="Pept_C14_caspase"/>
</dbReference>
<dbReference type="AlphaFoldDB" id="A0A2H3CMR3"/>
<dbReference type="Pfam" id="PF00656">
    <property type="entry name" value="Peptidase_C14"/>
    <property type="match status" value="1"/>
</dbReference>
<dbReference type="Proteomes" id="UP000217790">
    <property type="component" value="Unassembled WGS sequence"/>
</dbReference>
<sequence length="150" mass="16108">AVVIGINGYTTSPLRGCVSDVETVAKYLTDDLHIPGNHIQLLLGTDSKECTPTRANIVNAILGLSTNPGIQHGDNIIIYFAGHGTSYECKQYFDKDGAAAMLGTIEAFDPHVPDISDQEINTILAEIAKKKGNHITFILDCCYSASITRG</sequence>
<dbReference type="OrthoDB" id="10255174at2759"/>
<dbReference type="OMA" id="ETIEMIC"/>
<reference evidence="4" key="1">
    <citation type="journal article" date="2017" name="Nat. Ecol. Evol.">
        <title>Genome expansion and lineage-specific genetic innovations in the forest pathogenic fungi Armillaria.</title>
        <authorList>
            <person name="Sipos G."/>
            <person name="Prasanna A.N."/>
            <person name="Walter M.C."/>
            <person name="O'Connor E."/>
            <person name="Balint B."/>
            <person name="Krizsan K."/>
            <person name="Kiss B."/>
            <person name="Hess J."/>
            <person name="Varga T."/>
            <person name="Slot J."/>
            <person name="Riley R."/>
            <person name="Boka B."/>
            <person name="Rigling D."/>
            <person name="Barry K."/>
            <person name="Lee J."/>
            <person name="Mihaltcheva S."/>
            <person name="LaButti K."/>
            <person name="Lipzen A."/>
            <person name="Waldron R."/>
            <person name="Moloney N.M."/>
            <person name="Sperisen C."/>
            <person name="Kredics L."/>
            <person name="Vagvoelgyi C."/>
            <person name="Patrignani A."/>
            <person name="Fitzpatrick D."/>
            <person name="Nagy I."/>
            <person name="Doyle S."/>
            <person name="Anderson J.B."/>
            <person name="Grigoriev I.V."/>
            <person name="Gueldener U."/>
            <person name="Muensterkoetter M."/>
            <person name="Nagy L.G."/>
        </authorList>
    </citation>
    <scope>NUCLEOTIDE SEQUENCE [LARGE SCALE GENOMIC DNA]</scope>
    <source>
        <strain evidence="4">Ar21-2</strain>
    </source>
</reference>
<dbReference type="STRING" id="47427.A0A2H3CMR3"/>
<dbReference type="Gene3D" id="3.40.50.1460">
    <property type="match status" value="1"/>
</dbReference>
<evidence type="ECO:0000259" key="2">
    <source>
        <dbReference type="Pfam" id="PF00656"/>
    </source>
</evidence>
<accession>A0A2H3CMR3</accession>
<dbReference type="PANTHER" id="PTHR48104">
    <property type="entry name" value="METACASPASE-4"/>
    <property type="match status" value="1"/>
</dbReference>
<proteinExistence type="inferred from homology"/>
<feature type="domain" description="Peptidase C14 caspase" evidence="2">
    <location>
        <begin position="1"/>
        <end position="143"/>
    </location>
</feature>
<evidence type="ECO:0000313" key="3">
    <source>
        <dbReference type="EMBL" id="PBK84351.1"/>
    </source>
</evidence>
<evidence type="ECO:0000313" key="4">
    <source>
        <dbReference type="Proteomes" id="UP000217790"/>
    </source>
</evidence>
<dbReference type="EMBL" id="KZ293698">
    <property type="protein sequence ID" value="PBK84351.1"/>
    <property type="molecule type" value="Genomic_DNA"/>
</dbReference>
<keyword evidence="4" id="KW-1185">Reference proteome</keyword>
<protein>
    <recommendedName>
        <fullName evidence="2">Peptidase C14 caspase domain-containing protein</fullName>
    </recommendedName>
</protein>
<dbReference type="InParanoid" id="A0A2H3CMR3"/>
<name>A0A2H3CMR3_ARMGA</name>
<organism evidence="3 4">
    <name type="scientific">Armillaria gallica</name>
    <name type="common">Bulbous honey fungus</name>
    <name type="synonym">Armillaria bulbosa</name>
    <dbReference type="NCBI Taxonomy" id="47427"/>
    <lineage>
        <taxon>Eukaryota</taxon>
        <taxon>Fungi</taxon>
        <taxon>Dikarya</taxon>
        <taxon>Basidiomycota</taxon>
        <taxon>Agaricomycotina</taxon>
        <taxon>Agaricomycetes</taxon>
        <taxon>Agaricomycetidae</taxon>
        <taxon>Agaricales</taxon>
        <taxon>Marasmiineae</taxon>
        <taxon>Physalacriaceae</taxon>
        <taxon>Armillaria</taxon>
    </lineage>
</organism>